<dbReference type="RefSeq" id="WP_379712006.1">
    <property type="nucleotide sequence ID" value="NZ_JBHTBS010000004.1"/>
</dbReference>
<keyword evidence="2" id="KW-0472">Membrane</keyword>
<evidence type="ECO:0000313" key="4">
    <source>
        <dbReference type="Proteomes" id="UP001596472"/>
    </source>
</evidence>
<feature type="transmembrane region" description="Helical" evidence="2">
    <location>
        <begin position="140"/>
        <end position="159"/>
    </location>
</feature>
<evidence type="ECO:0000256" key="1">
    <source>
        <dbReference type="SAM" id="MobiDB-lite"/>
    </source>
</evidence>
<organism evidence="3 4">
    <name type="scientific">Haloferula chungangensis</name>
    <dbReference type="NCBI Taxonomy" id="1048331"/>
    <lineage>
        <taxon>Bacteria</taxon>
        <taxon>Pseudomonadati</taxon>
        <taxon>Verrucomicrobiota</taxon>
        <taxon>Verrucomicrobiia</taxon>
        <taxon>Verrucomicrobiales</taxon>
        <taxon>Verrucomicrobiaceae</taxon>
        <taxon>Haloferula</taxon>
    </lineage>
</organism>
<proteinExistence type="predicted"/>
<keyword evidence="2" id="KW-0812">Transmembrane</keyword>
<evidence type="ECO:0000313" key="3">
    <source>
        <dbReference type="EMBL" id="MFC7337585.1"/>
    </source>
</evidence>
<feature type="region of interest" description="Disordered" evidence="1">
    <location>
        <begin position="420"/>
        <end position="441"/>
    </location>
</feature>
<gene>
    <name evidence="3" type="ORF">ACFQY0_10385</name>
</gene>
<name>A0ABW2L7P5_9BACT</name>
<feature type="transmembrane region" description="Helical" evidence="2">
    <location>
        <begin position="109"/>
        <end position="128"/>
    </location>
</feature>
<evidence type="ECO:0000256" key="2">
    <source>
        <dbReference type="SAM" id="Phobius"/>
    </source>
</evidence>
<accession>A0ABW2L7P5</accession>
<keyword evidence="2" id="KW-1133">Transmembrane helix</keyword>
<feature type="transmembrane region" description="Helical" evidence="2">
    <location>
        <begin position="12"/>
        <end position="37"/>
    </location>
</feature>
<dbReference type="Proteomes" id="UP001596472">
    <property type="component" value="Unassembled WGS sequence"/>
</dbReference>
<reference evidence="4" key="1">
    <citation type="journal article" date="2019" name="Int. J. Syst. Evol. Microbiol.">
        <title>The Global Catalogue of Microorganisms (GCM) 10K type strain sequencing project: providing services to taxonomists for standard genome sequencing and annotation.</title>
        <authorList>
            <consortium name="The Broad Institute Genomics Platform"/>
            <consortium name="The Broad Institute Genome Sequencing Center for Infectious Disease"/>
            <person name="Wu L."/>
            <person name="Ma J."/>
        </authorList>
    </citation>
    <scope>NUCLEOTIDE SEQUENCE [LARGE SCALE GENOMIC DNA]</scope>
    <source>
        <strain evidence="4">CGMCC 4.1467</strain>
    </source>
</reference>
<protein>
    <submittedName>
        <fullName evidence="3">DUF2254 domain-containing protein</fullName>
    </submittedName>
</protein>
<sequence>MKTKIAHLMDKLRSTFWVVPAVLVMSSIIAAVSLITLDHHAKHWVLRTAPWLENISPEGTTTLLGTIANSVLALAGVTFSVALVALTLASSQFGPRLLRNFIRANTTQFTLGLLLATHVYCLLVIRNVRNGGDGFVPHLATFGAFLLSLACIGLFIAFIQHVVFSIQADRVVADVYRELCRSIDDFFGEEGVSDDAEEDRRMQEKESWEDLNSEDSLASQKTGYLQAVDIAGMVSLAAEHDLHCRVLVRPGDFIVNGGHLVAWNAPSALSSEDRTRFHNCFLIGERRTAEQDFEYCVRQLVEVALRALSPGINDPFTAINCIDYLGGALVRVAGKRLPKDEFEDDDGVPRIRTRPETFTSFLDAACDQIRQASFNKPEVSIRMLEMLRGVGQQCRIGKQLEAVLKQGELIASVALANAPTDSDSKEIEDRHSALRNLMKDR</sequence>
<feature type="transmembrane region" description="Helical" evidence="2">
    <location>
        <begin position="67"/>
        <end position="88"/>
    </location>
</feature>
<dbReference type="EMBL" id="JBHTBS010000004">
    <property type="protein sequence ID" value="MFC7337585.1"/>
    <property type="molecule type" value="Genomic_DNA"/>
</dbReference>
<dbReference type="InterPro" id="IPR018723">
    <property type="entry name" value="DUF2254_membrane"/>
</dbReference>
<keyword evidence="4" id="KW-1185">Reference proteome</keyword>
<comment type="caution">
    <text evidence="3">The sequence shown here is derived from an EMBL/GenBank/DDBJ whole genome shotgun (WGS) entry which is preliminary data.</text>
</comment>
<dbReference type="Pfam" id="PF10011">
    <property type="entry name" value="DUF2254"/>
    <property type="match status" value="1"/>
</dbReference>
<feature type="compositionally biased region" description="Basic and acidic residues" evidence="1">
    <location>
        <begin position="422"/>
        <end position="441"/>
    </location>
</feature>